<sequence>MDKLLFLKRVVKKNPHENKCDRIIEDKVERRYYKFEDKFINKNGFYYISKKMNLK</sequence>
<protein>
    <submittedName>
        <fullName evidence="1">Uncharacterized protein</fullName>
    </submittedName>
</protein>
<accession>A0AA86MTI3</accession>
<evidence type="ECO:0000313" key="1">
    <source>
        <dbReference type="EMBL" id="CAG9711199.1"/>
    </source>
</evidence>
<name>A0AA86MTI3_9CLOT</name>
<dbReference type="Proteomes" id="UP000789738">
    <property type="component" value="Unassembled WGS sequence"/>
</dbReference>
<organism evidence="1 2">
    <name type="scientific">Clostridium neonatale</name>
    <dbReference type="NCBI Taxonomy" id="137838"/>
    <lineage>
        <taxon>Bacteria</taxon>
        <taxon>Bacillati</taxon>
        <taxon>Bacillota</taxon>
        <taxon>Clostridia</taxon>
        <taxon>Eubacteriales</taxon>
        <taxon>Clostridiaceae</taxon>
        <taxon>Clostridium</taxon>
    </lineage>
</organism>
<reference evidence="1" key="1">
    <citation type="submission" date="2021-10" db="EMBL/GenBank/DDBJ databases">
        <authorList>
            <person name="Mesa V."/>
        </authorList>
    </citation>
    <scope>NUCLEOTIDE SEQUENCE</scope>
    <source>
        <strain evidence="1">CC3_PB</strain>
    </source>
</reference>
<dbReference type="RefSeq" id="WP_342350618.1">
    <property type="nucleotide sequence ID" value="NZ_CAKJVE010000004.1"/>
</dbReference>
<evidence type="ECO:0000313" key="2">
    <source>
        <dbReference type="Proteomes" id="UP000789738"/>
    </source>
</evidence>
<comment type="caution">
    <text evidence="1">The sequence shown here is derived from an EMBL/GenBank/DDBJ whole genome shotgun (WGS) entry which is preliminary data.</text>
</comment>
<proteinExistence type="predicted"/>
<dbReference type="EMBL" id="CAKJVE010000004">
    <property type="protein sequence ID" value="CAG9711199.1"/>
    <property type="molecule type" value="Genomic_DNA"/>
</dbReference>
<gene>
    <name evidence="1" type="ORF">CNEO_45144</name>
</gene>
<dbReference type="AlphaFoldDB" id="A0AA86MTI3"/>